<dbReference type="InterPro" id="IPR000515">
    <property type="entry name" value="MetI-like"/>
</dbReference>
<dbReference type="RefSeq" id="WP_204981261.1">
    <property type="nucleotide sequence ID" value="NZ_JBHTII010000001.1"/>
</dbReference>
<dbReference type="Proteomes" id="UP001597055">
    <property type="component" value="Unassembled WGS sequence"/>
</dbReference>
<dbReference type="EMBL" id="JBHTII010000001">
    <property type="protein sequence ID" value="MFD0790014.1"/>
    <property type="molecule type" value="Genomic_DNA"/>
</dbReference>
<dbReference type="SUPFAM" id="SSF161098">
    <property type="entry name" value="MetI-like"/>
    <property type="match status" value="1"/>
</dbReference>
<comment type="caution">
    <text evidence="10">The sequence shown here is derived from an EMBL/GenBank/DDBJ whole genome shotgun (WGS) entry which is preliminary data.</text>
</comment>
<dbReference type="Pfam" id="PF00528">
    <property type="entry name" value="BPD_transp_1"/>
    <property type="match status" value="1"/>
</dbReference>
<keyword evidence="4 7" id="KW-0812">Transmembrane</keyword>
<gene>
    <name evidence="10" type="ORF">ACFQ0P_06360</name>
</gene>
<evidence type="ECO:0000259" key="9">
    <source>
        <dbReference type="PROSITE" id="PS50928"/>
    </source>
</evidence>
<evidence type="ECO:0000256" key="5">
    <source>
        <dbReference type="ARBA" id="ARBA00022989"/>
    </source>
</evidence>
<comment type="similarity">
    <text evidence="7">Belongs to the binding-protein-dependent transport system permease family.</text>
</comment>
<evidence type="ECO:0000256" key="7">
    <source>
        <dbReference type="RuleBase" id="RU363032"/>
    </source>
</evidence>
<feature type="transmembrane region" description="Helical" evidence="7">
    <location>
        <begin position="136"/>
        <end position="163"/>
    </location>
</feature>
<dbReference type="PANTHER" id="PTHR47737">
    <property type="entry name" value="GLYCINE BETAINE/PROLINE BETAINE TRANSPORT SYSTEM PERMEASE PROTEIN PROW"/>
    <property type="match status" value="1"/>
</dbReference>
<organism evidence="10 11">
    <name type="scientific">Microbacterium insulae</name>
    <dbReference type="NCBI Taxonomy" id="483014"/>
    <lineage>
        <taxon>Bacteria</taxon>
        <taxon>Bacillati</taxon>
        <taxon>Actinomycetota</taxon>
        <taxon>Actinomycetes</taxon>
        <taxon>Micrococcales</taxon>
        <taxon>Microbacteriaceae</taxon>
        <taxon>Microbacterium</taxon>
    </lineage>
</organism>
<evidence type="ECO:0000256" key="4">
    <source>
        <dbReference type="ARBA" id="ARBA00022692"/>
    </source>
</evidence>
<dbReference type="PROSITE" id="PS50928">
    <property type="entry name" value="ABC_TM1"/>
    <property type="match status" value="1"/>
</dbReference>
<evidence type="ECO:0000313" key="10">
    <source>
        <dbReference type="EMBL" id="MFD0790014.1"/>
    </source>
</evidence>
<proteinExistence type="inferred from homology"/>
<feature type="region of interest" description="Disordered" evidence="8">
    <location>
        <begin position="278"/>
        <end position="316"/>
    </location>
</feature>
<keyword evidence="3" id="KW-1003">Cell membrane</keyword>
<sequence>MENLRLPLGEWIEAVVDFVGDVFGWLFDAIATILGIVYDGLDWVLVTPPFWAVIIVFAALAFWVKGWKLAVGTALGLFVIVLLDQWDNAMDTLALVLVASVVATAIGIPVGIWAARNEHVSRVVRPVLDFLQTMPAFVYLIPAIIFFGVGAVPGMIATILFALAPGVRLTELGIRGVDKEVVEAGHAFGATPGRILRQIQLPLAMPSIMAGVNQIIMLSLSMVVIAGIVGAGGLGGEITRAIGRINVGLGFEAGISIVIIAMILDRITSAFASTDRPRRRVVTTSMSSRDDAPAAAKADDAGRERVTASPGRAPAV</sequence>
<feature type="transmembrane region" description="Helical" evidence="7">
    <location>
        <begin position="12"/>
        <end position="37"/>
    </location>
</feature>
<reference evidence="11" key="1">
    <citation type="journal article" date="2019" name="Int. J. Syst. Evol. Microbiol.">
        <title>The Global Catalogue of Microorganisms (GCM) 10K type strain sequencing project: providing services to taxonomists for standard genome sequencing and annotation.</title>
        <authorList>
            <consortium name="The Broad Institute Genomics Platform"/>
            <consortium name="The Broad Institute Genome Sequencing Center for Infectious Disease"/>
            <person name="Wu L."/>
            <person name="Ma J."/>
        </authorList>
    </citation>
    <scope>NUCLEOTIDE SEQUENCE [LARGE SCALE GENOMIC DNA]</scope>
    <source>
        <strain evidence="11">CCUG 54523</strain>
    </source>
</reference>
<feature type="transmembrane region" description="Helical" evidence="7">
    <location>
        <begin position="215"/>
        <end position="235"/>
    </location>
</feature>
<feature type="domain" description="ABC transmembrane type-1" evidence="9">
    <location>
        <begin position="89"/>
        <end position="268"/>
    </location>
</feature>
<keyword evidence="2 7" id="KW-0813">Transport</keyword>
<dbReference type="Gene3D" id="1.10.3720.10">
    <property type="entry name" value="MetI-like"/>
    <property type="match status" value="1"/>
</dbReference>
<feature type="transmembrane region" description="Helical" evidence="7">
    <location>
        <begin position="69"/>
        <end position="86"/>
    </location>
</feature>
<evidence type="ECO:0000256" key="1">
    <source>
        <dbReference type="ARBA" id="ARBA00004141"/>
    </source>
</evidence>
<protein>
    <submittedName>
        <fullName evidence="10">ABC transporter permease</fullName>
    </submittedName>
</protein>
<feature type="transmembrane region" description="Helical" evidence="7">
    <location>
        <begin position="92"/>
        <end position="115"/>
    </location>
</feature>
<comment type="subcellular location">
    <subcellularLocation>
        <location evidence="7">Cell membrane</location>
        <topology evidence="7">Multi-pass membrane protein</topology>
    </subcellularLocation>
    <subcellularLocation>
        <location evidence="1">Membrane</location>
        <topology evidence="1">Multi-pass membrane protein</topology>
    </subcellularLocation>
</comment>
<feature type="compositionally biased region" description="Basic and acidic residues" evidence="8">
    <location>
        <begin position="288"/>
        <end position="306"/>
    </location>
</feature>
<keyword evidence="5 7" id="KW-1133">Transmembrane helix</keyword>
<evidence type="ECO:0000256" key="8">
    <source>
        <dbReference type="SAM" id="MobiDB-lite"/>
    </source>
</evidence>
<evidence type="ECO:0000256" key="3">
    <source>
        <dbReference type="ARBA" id="ARBA00022475"/>
    </source>
</evidence>
<evidence type="ECO:0000256" key="6">
    <source>
        <dbReference type="ARBA" id="ARBA00023136"/>
    </source>
</evidence>
<name>A0ABW3AGU8_9MICO</name>
<dbReference type="InterPro" id="IPR035906">
    <property type="entry name" value="MetI-like_sf"/>
</dbReference>
<evidence type="ECO:0000313" key="11">
    <source>
        <dbReference type="Proteomes" id="UP001597055"/>
    </source>
</evidence>
<keyword evidence="6 7" id="KW-0472">Membrane</keyword>
<dbReference type="CDD" id="cd06261">
    <property type="entry name" value="TM_PBP2"/>
    <property type="match status" value="1"/>
</dbReference>
<evidence type="ECO:0000256" key="2">
    <source>
        <dbReference type="ARBA" id="ARBA00022448"/>
    </source>
</evidence>
<feature type="transmembrane region" description="Helical" evidence="7">
    <location>
        <begin position="247"/>
        <end position="264"/>
    </location>
</feature>
<keyword evidence="11" id="KW-1185">Reference proteome</keyword>
<accession>A0ABW3AGU8</accession>
<dbReference type="PANTHER" id="PTHR47737:SF1">
    <property type="entry name" value="GLYCINE BETAINE_PROLINE BETAINE TRANSPORT SYSTEM PERMEASE PROTEIN PROW"/>
    <property type="match status" value="1"/>
</dbReference>